<dbReference type="EMBL" id="JADBGQ010000004">
    <property type="protein sequence ID" value="KAG5402182.1"/>
    <property type="molecule type" value="Genomic_DNA"/>
</dbReference>
<dbReference type="PANTHER" id="PTHR32054">
    <property type="entry name" value="HEAVY CHAIN, PUTATIVE, EXPRESSED-RELATED-RELATED"/>
    <property type="match status" value="1"/>
</dbReference>
<evidence type="ECO:0008006" key="7">
    <source>
        <dbReference type="Google" id="ProtNLM"/>
    </source>
</evidence>
<accession>A0ABQ7MTZ8</accession>
<keyword evidence="2 3" id="KW-0175">Coiled coil</keyword>
<organism evidence="5 6">
    <name type="scientific">Brassica rapa subsp. trilocularis</name>
    <dbReference type="NCBI Taxonomy" id="1813537"/>
    <lineage>
        <taxon>Eukaryota</taxon>
        <taxon>Viridiplantae</taxon>
        <taxon>Streptophyta</taxon>
        <taxon>Embryophyta</taxon>
        <taxon>Tracheophyta</taxon>
        <taxon>Spermatophyta</taxon>
        <taxon>Magnoliopsida</taxon>
        <taxon>eudicotyledons</taxon>
        <taxon>Gunneridae</taxon>
        <taxon>Pentapetalae</taxon>
        <taxon>rosids</taxon>
        <taxon>malvids</taxon>
        <taxon>Brassicales</taxon>
        <taxon>Brassicaceae</taxon>
        <taxon>Brassiceae</taxon>
        <taxon>Brassica</taxon>
    </lineage>
</organism>
<protein>
    <recommendedName>
        <fullName evidence="7">WEB family protein</fullName>
    </recommendedName>
</protein>
<dbReference type="InterPro" id="IPR008545">
    <property type="entry name" value="Web"/>
</dbReference>
<sequence>MSESPASRSAIEPGGLNPDSDPSLSENVRAEIDTSSPFGSVREAANRFGGFGFWRPHSSEPLQDNVREGDVIELKRQTAELQNYLMVNECETLDVMKELELTKARIINLNSKLLEKKNEEDELREEVQSHIKPAGVVLQDLNKAKMNLCKRTVDLACLRRSVEVLSKQLKEEKDALEKTRERVMHKSLKVISLEEEEEAKKGETSEKDLENNALRMINEVRRLGCEAQEFKKAGEKAMEEIKHTREKIKTVEIKLVAARRMKEAARAAEAVAIAEIKAVKGSENTVTISAEEYAKLSLDAREAEEEARKRVEDAMSRVEEANVSEMDNLKRADEAAKEVEASKRALEEAVERADAANARKLEAEEALRNLKSEKGERRRSSVNNTAKFKTRRETITTNSLMDVNGLHLTYDFVPGPSSSSVPVLKPAMSIGQILSKKLLVADDSDMSVVKERSKMSLGQMLAKNSNGDGALSKKSEGKENEKRSVKRKNIGFAKIVLLLNKESKNKKKSKKIGLNLR</sequence>
<feature type="coiled-coil region" evidence="3">
    <location>
        <begin position="301"/>
        <end position="373"/>
    </location>
</feature>
<name>A0ABQ7MTZ8_BRACM</name>
<dbReference type="Pfam" id="PF05701">
    <property type="entry name" value="WEMBL"/>
    <property type="match status" value="1"/>
</dbReference>
<feature type="region of interest" description="Disordered" evidence="4">
    <location>
        <begin position="461"/>
        <end position="485"/>
    </location>
</feature>
<reference evidence="5 6" key="1">
    <citation type="submission" date="2021-03" db="EMBL/GenBank/DDBJ databases">
        <authorList>
            <person name="King G.J."/>
            <person name="Bancroft I."/>
            <person name="Baten A."/>
            <person name="Bloomfield J."/>
            <person name="Borpatragohain P."/>
            <person name="He Z."/>
            <person name="Irish N."/>
            <person name="Irwin J."/>
            <person name="Liu K."/>
            <person name="Mauleon R.P."/>
            <person name="Moore J."/>
            <person name="Morris R."/>
            <person name="Ostergaard L."/>
            <person name="Wang B."/>
            <person name="Wells R."/>
        </authorList>
    </citation>
    <scope>NUCLEOTIDE SEQUENCE [LARGE SCALE GENOMIC DNA]</scope>
    <source>
        <strain evidence="5">R-o-18</strain>
        <tissue evidence="5">Leaf</tissue>
    </source>
</reference>
<feature type="coiled-coil region" evidence="3">
    <location>
        <begin position="155"/>
        <end position="186"/>
    </location>
</feature>
<proteinExistence type="inferred from homology"/>
<comment type="caution">
    <text evidence="5">The sequence shown here is derived from an EMBL/GenBank/DDBJ whole genome shotgun (WGS) entry which is preliminary data.</text>
</comment>
<comment type="similarity">
    <text evidence="1">Belongs to the WEB family.</text>
</comment>
<evidence type="ECO:0000313" key="5">
    <source>
        <dbReference type="EMBL" id="KAG5402182.1"/>
    </source>
</evidence>
<dbReference type="Proteomes" id="UP000823674">
    <property type="component" value="Chromosome A04"/>
</dbReference>
<dbReference type="PANTHER" id="PTHR32054:SF63">
    <property type="entry name" value="WEB FAMILY PROTEIN"/>
    <property type="match status" value="1"/>
</dbReference>
<evidence type="ECO:0000256" key="3">
    <source>
        <dbReference type="SAM" id="Coils"/>
    </source>
</evidence>
<feature type="compositionally biased region" description="Basic and acidic residues" evidence="4">
    <location>
        <begin position="471"/>
        <end position="483"/>
    </location>
</feature>
<evidence type="ECO:0000256" key="1">
    <source>
        <dbReference type="ARBA" id="ARBA00005485"/>
    </source>
</evidence>
<evidence type="ECO:0000256" key="4">
    <source>
        <dbReference type="SAM" id="MobiDB-lite"/>
    </source>
</evidence>
<evidence type="ECO:0000313" key="6">
    <source>
        <dbReference type="Proteomes" id="UP000823674"/>
    </source>
</evidence>
<evidence type="ECO:0000256" key="2">
    <source>
        <dbReference type="ARBA" id="ARBA00023054"/>
    </source>
</evidence>
<gene>
    <name evidence="5" type="primary">A04p035010.1_BraROA</name>
    <name evidence="5" type="ORF">IGI04_016789</name>
</gene>
<feature type="coiled-coil region" evidence="3">
    <location>
        <begin position="96"/>
        <end position="126"/>
    </location>
</feature>
<feature type="region of interest" description="Disordered" evidence="4">
    <location>
        <begin position="1"/>
        <end position="26"/>
    </location>
</feature>
<keyword evidence="6" id="KW-1185">Reference proteome</keyword>